<comment type="caution">
    <text evidence="1">The sequence shown here is derived from an EMBL/GenBank/DDBJ whole genome shotgun (WGS) entry which is preliminary data.</text>
</comment>
<dbReference type="Proteomes" id="UP001556367">
    <property type="component" value="Unassembled WGS sequence"/>
</dbReference>
<gene>
    <name evidence="1" type="ORF">HGRIS_001352</name>
</gene>
<reference evidence="2" key="1">
    <citation type="submission" date="2024-06" db="EMBL/GenBank/DDBJ databases">
        <title>Multi-omics analyses provide insights into the biosynthesis of the anticancer antibiotic pleurotin in Hohenbuehelia grisea.</title>
        <authorList>
            <person name="Weaver J.A."/>
            <person name="Alberti F."/>
        </authorList>
    </citation>
    <scope>NUCLEOTIDE SEQUENCE [LARGE SCALE GENOMIC DNA]</scope>
    <source>
        <strain evidence="2">T-177</strain>
    </source>
</reference>
<name>A0ABR3JP90_9AGAR</name>
<protein>
    <recommendedName>
        <fullName evidence="3">F-box domain-containing protein</fullName>
    </recommendedName>
</protein>
<accession>A0ABR3JP90</accession>
<keyword evidence="2" id="KW-1185">Reference proteome</keyword>
<sequence>MAHQPDSSPITAPATQQIASLLGGNLVPDADELLIIRQLLANAETDMADVDVRIAELTRSLKGLKSNRRYLAELVTSHRVILSPIRKISSETLKGIFSFLTPPNHHSSNSTFPDALAISHVYVAADFLQRSHQHPLSVIIHTHPFSFQPLDTTSLSVLSAFMSCSARLHSIELDIPPESYSHMLHITHFIPLLRCLKLASSSGHPVDAGTTIAIFADSPSLCELRLESPLSPDSFEIPWAQITDCTFIGQSHTDIMATFPKITNVRTLELRGLVSSEYREEAQTHTKQFVTFPDATSLTISDISAALLETTLGTIHAPYLRSLTLQRCDATEHRTRLPFISLLATSNSPHHCHPVDNGRPCTLPHGHPIRNPSRHYPE</sequence>
<evidence type="ECO:0000313" key="2">
    <source>
        <dbReference type="Proteomes" id="UP001556367"/>
    </source>
</evidence>
<evidence type="ECO:0000313" key="1">
    <source>
        <dbReference type="EMBL" id="KAL0957567.1"/>
    </source>
</evidence>
<proteinExistence type="predicted"/>
<organism evidence="1 2">
    <name type="scientific">Hohenbuehelia grisea</name>
    <dbReference type="NCBI Taxonomy" id="104357"/>
    <lineage>
        <taxon>Eukaryota</taxon>
        <taxon>Fungi</taxon>
        <taxon>Dikarya</taxon>
        <taxon>Basidiomycota</taxon>
        <taxon>Agaricomycotina</taxon>
        <taxon>Agaricomycetes</taxon>
        <taxon>Agaricomycetidae</taxon>
        <taxon>Agaricales</taxon>
        <taxon>Pleurotineae</taxon>
        <taxon>Pleurotaceae</taxon>
        <taxon>Hohenbuehelia</taxon>
    </lineage>
</organism>
<dbReference type="EMBL" id="JASNQZ010000005">
    <property type="protein sequence ID" value="KAL0957567.1"/>
    <property type="molecule type" value="Genomic_DNA"/>
</dbReference>
<evidence type="ECO:0008006" key="3">
    <source>
        <dbReference type="Google" id="ProtNLM"/>
    </source>
</evidence>